<evidence type="ECO:0000313" key="2">
    <source>
        <dbReference type="EMBL" id="MCM2370500.1"/>
    </source>
</evidence>
<dbReference type="EMBL" id="JAMQBK010000023">
    <property type="protein sequence ID" value="MCM2370500.1"/>
    <property type="molecule type" value="Genomic_DNA"/>
</dbReference>
<reference evidence="2 3" key="1">
    <citation type="journal article" date="2022" name="Syst. Appl. Microbiol.">
        <title>Rhodopirellula aestuarii sp. nov., a novel member of the genus Rhodopirellula isolated from brackish sediments collected in the Tagus River estuary, Portugal.</title>
        <authorList>
            <person name="Vitorino I.R."/>
            <person name="Klimek D."/>
            <person name="Calusinska M."/>
            <person name="Lobo-da-Cunha A."/>
            <person name="Vasconcelos V."/>
            <person name="Lage O.M."/>
        </authorList>
    </citation>
    <scope>NUCLEOTIDE SEQUENCE [LARGE SCALE GENOMIC DNA]</scope>
    <source>
        <strain evidence="2 3">ICT_H3.1</strain>
    </source>
</reference>
<dbReference type="Gene3D" id="3.50.50.60">
    <property type="entry name" value="FAD/NAD(P)-binding domain"/>
    <property type="match status" value="1"/>
</dbReference>
<feature type="domain" description="Amine oxidase" evidence="1">
    <location>
        <begin position="13"/>
        <end position="432"/>
    </location>
</feature>
<comment type="caution">
    <text evidence="2">The sequence shown here is derived from an EMBL/GenBank/DDBJ whole genome shotgun (WGS) entry which is preliminary data.</text>
</comment>
<protein>
    <submittedName>
        <fullName evidence="2">FAD-dependent oxidoreductase</fullName>
    </submittedName>
</protein>
<proteinExistence type="predicted"/>
<dbReference type="RefSeq" id="WP_250928168.1">
    <property type="nucleotide sequence ID" value="NZ_JAMQBK010000023.1"/>
</dbReference>
<sequence>MESHKTVIIGAGLAGLACANQLTRAGESCLVIEATDRVGGRVRTDHSDGFTFDHGFQVLLTSYPACRELLDYPALRLQPFEPGALLRQQDQFCLLSDPWRRPLKAIATAINPVGSLSDKVRIARLRRVSSRGTLAELYKRPQETTLQRLRHDGFSEKMIDEFFRPFLGGVFLDETLSTSSRMLEFVFRMFAAGDIAIPADGMAAIPRQLADSLPRGTLKLKSSVVRIEASEYTGQGSHPVHRVVLNDETIECQRIVVATPSDAAARLLDRPEMATEWSGTTNLYFAAERSPDPRRLLMLRGDEDGPVQSAVVLSDIAPTYAPAGQSLISVSVDAAHEPPNATDDDDLENRVRPHLTRWFGDVVKTWRLLRIYRVPYALPVSTMDEILSDERTIAPGKNDKAPSTIFVAGDHRETPSIQGAMNSGIRVARRILSGPPVL</sequence>
<name>A0ABT0U0Y2_9BACT</name>
<dbReference type="SUPFAM" id="SSF51905">
    <property type="entry name" value="FAD/NAD(P)-binding domain"/>
    <property type="match status" value="1"/>
</dbReference>
<dbReference type="Pfam" id="PF01593">
    <property type="entry name" value="Amino_oxidase"/>
    <property type="match status" value="1"/>
</dbReference>
<dbReference type="Proteomes" id="UP001202961">
    <property type="component" value="Unassembled WGS sequence"/>
</dbReference>
<evidence type="ECO:0000259" key="1">
    <source>
        <dbReference type="Pfam" id="PF01593"/>
    </source>
</evidence>
<keyword evidence="3" id="KW-1185">Reference proteome</keyword>
<organism evidence="2 3">
    <name type="scientific">Aporhodopirellula aestuarii</name>
    <dbReference type="NCBI Taxonomy" id="2950107"/>
    <lineage>
        <taxon>Bacteria</taxon>
        <taxon>Pseudomonadati</taxon>
        <taxon>Planctomycetota</taxon>
        <taxon>Planctomycetia</taxon>
        <taxon>Pirellulales</taxon>
        <taxon>Pirellulaceae</taxon>
        <taxon>Aporhodopirellula</taxon>
    </lineage>
</organism>
<gene>
    <name evidence="2" type="ORF">NB063_07655</name>
</gene>
<accession>A0ABT0U0Y2</accession>
<dbReference type="InterPro" id="IPR036188">
    <property type="entry name" value="FAD/NAD-bd_sf"/>
</dbReference>
<dbReference type="PROSITE" id="PS51257">
    <property type="entry name" value="PROKAR_LIPOPROTEIN"/>
    <property type="match status" value="1"/>
</dbReference>
<dbReference type="PANTHER" id="PTHR42841">
    <property type="entry name" value="AMINE OXIDASE"/>
    <property type="match status" value="1"/>
</dbReference>
<evidence type="ECO:0000313" key="3">
    <source>
        <dbReference type="Proteomes" id="UP001202961"/>
    </source>
</evidence>
<dbReference type="InterPro" id="IPR002937">
    <property type="entry name" value="Amino_oxidase"/>
</dbReference>